<feature type="compositionally biased region" description="Basic and acidic residues" evidence="1">
    <location>
        <begin position="118"/>
        <end position="131"/>
    </location>
</feature>
<dbReference type="GeneID" id="107888491"/>
<dbReference type="GO" id="GO:0006325">
    <property type="term" value="P:chromatin organization"/>
    <property type="evidence" value="ECO:0000318"/>
    <property type="project" value="GO_Central"/>
</dbReference>
<reference evidence="2" key="1">
    <citation type="journal article" date="2020" name="Nat. Genet.">
        <title>Genomic diversifications of five Gossypium allopolyploid species and their impact on cotton improvement.</title>
        <authorList>
            <person name="Chen Z.J."/>
            <person name="Sreedasyam A."/>
            <person name="Ando A."/>
            <person name="Song Q."/>
            <person name="De Santiago L.M."/>
            <person name="Hulse-Kemp A.M."/>
            <person name="Ding M."/>
            <person name="Ye W."/>
            <person name="Kirkbride R.C."/>
            <person name="Jenkins J."/>
            <person name="Plott C."/>
            <person name="Lovell J."/>
            <person name="Lin Y.M."/>
            <person name="Vaughn R."/>
            <person name="Liu B."/>
            <person name="Simpson S."/>
            <person name="Scheffler B.E."/>
            <person name="Wen L."/>
            <person name="Saski C.A."/>
            <person name="Grover C.E."/>
            <person name="Hu G."/>
            <person name="Conover J.L."/>
            <person name="Carlson J.W."/>
            <person name="Shu S."/>
            <person name="Boston L.B."/>
            <person name="Williams M."/>
            <person name="Peterson D.G."/>
            <person name="McGee K."/>
            <person name="Jones D.C."/>
            <person name="Wendel J.F."/>
            <person name="Stelly D.M."/>
            <person name="Grimwood J."/>
            <person name="Schmutz J."/>
        </authorList>
    </citation>
    <scope>NUCLEOTIDE SEQUENCE [LARGE SCALE GENOMIC DNA]</scope>
    <source>
        <strain evidence="2">cv. TM-1</strain>
    </source>
</reference>
<organism evidence="2 3">
    <name type="scientific">Gossypium hirsutum</name>
    <name type="common">Upland cotton</name>
    <name type="synonym">Gossypium mexicanum</name>
    <dbReference type="NCBI Taxonomy" id="3635"/>
    <lineage>
        <taxon>Eukaryota</taxon>
        <taxon>Viridiplantae</taxon>
        <taxon>Streptophyta</taxon>
        <taxon>Embryophyta</taxon>
        <taxon>Tracheophyta</taxon>
        <taxon>Spermatophyta</taxon>
        <taxon>Magnoliopsida</taxon>
        <taxon>eudicotyledons</taxon>
        <taxon>Gunneridae</taxon>
        <taxon>Pentapetalae</taxon>
        <taxon>rosids</taxon>
        <taxon>malvids</taxon>
        <taxon>Malvales</taxon>
        <taxon>Malvaceae</taxon>
        <taxon>Malvoideae</taxon>
        <taxon>Gossypium</taxon>
    </lineage>
</organism>
<keyword evidence="2" id="KW-1185">Reference proteome</keyword>
<dbReference type="Proteomes" id="UP000818029">
    <property type="component" value="Chromosome A09"/>
</dbReference>
<dbReference type="AlphaFoldDB" id="A0A1U8HXK6"/>
<feature type="compositionally biased region" description="Polar residues" evidence="1">
    <location>
        <begin position="57"/>
        <end position="67"/>
    </location>
</feature>
<evidence type="ECO:0000256" key="1">
    <source>
        <dbReference type="SAM" id="MobiDB-lite"/>
    </source>
</evidence>
<dbReference type="PANTHER" id="PTHR21669:SF29">
    <property type="entry name" value="WOUND-RESPONSIVE FAMILY PROTEIN ISOFORM 1"/>
    <property type="match status" value="1"/>
</dbReference>
<evidence type="ECO:0000313" key="2">
    <source>
        <dbReference type="Proteomes" id="UP000818029"/>
    </source>
</evidence>
<protein>
    <submittedName>
        <fullName evidence="3">Ubinuclein-1 isoform X1</fullName>
    </submittedName>
</protein>
<proteinExistence type="predicted"/>
<sequence>MEEGDKSTGIGGEISTRVSAGSTSWLFASRQRFTIELRPGETTIVSWKRLIKDAQDTSPHLTAPNTEDSLDECCRDDKSTSKQNGLLVKFDKLECKNETVLSVAQPSRKRSKNMAEAQGEKDGDHEPRVSNKDASISPSNSEDVDKYRRVTVHSNNLENNTDSLATNQKYVEKKPCKKLESPVRKLMIENDVEGISTKVEQREGTCGELPDLNLPVYPVQSEKSLSLQSKDVSNLRTKGIMLERAMRELEKVVAESRLSTMEVQDIDASSTTIKRRLPCEVKQKLAKVARLAHSSQGKISKELINKLMNILGHSVQLRTLKRNLKEMILMGISAKQEKAYRFEQIKLEVIEMIKSQASMLGDVPTGDIQEVLGYEEKVALKKQYSMDNVIEDKICDLYDLYTQGIDEDKGTQIRKLYVELAELWPNGIMGKHGIKSAICRAKERRRALCEHDKVRENRRKKSAQKTKTGVVKACSVSQLQAEQENQASASSGHVLALPCMTIYCKETLDQHLAAPLESCSVPPNSSLDISEEEKNEKMIIPMLKKQMKHKNRVKKLSMKLEKGSHKSHKQAIKHPDGVSHELAGPPSCGHPV</sequence>
<accession>A0A1U8HXK6</accession>
<dbReference type="GO" id="GO:0005634">
    <property type="term" value="C:nucleus"/>
    <property type="evidence" value="ECO:0000318"/>
    <property type="project" value="GO_Central"/>
</dbReference>
<dbReference type="KEGG" id="ghi:107888491"/>
<reference evidence="3" key="2">
    <citation type="submission" date="2025-08" db="UniProtKB">
        <authorList>
            <consortium name="RefSeq"/>
        </authorList>
    </citation>
    <scope>IDENTIFICATION</scope>
</reference>
<dbReference type="PANTHER" id="PTHR21669">
    <property type="entry name" value="CAPZ-INTERACTING PROTEIN AND RELATED PROTEINS"/>
    <property type="match status" value="1"/>
</dbReference>
<feature type="compositionally biased region" description="Polar residues" evidence="1">
    <location>
        <begin position="132"/>
        <end position="141"/>
    </location>
</feature>
<dbReference type="RefSeq" id="XP_016668109.1">
    <property type="nucleotide sequence ID" value="XM_016812620.2"/>
</dbReference>
<dbReference type="OrthoDB" id="68076at2759"/>
<feature type="region of interest" description="Disordered" evidence="1">
    <location>
        <begin position="57"/>
        <end position="79"/>
    </location>
</feature>
<feature type="region of interest" description="Disordered" evidence="1">
    <location>
        <begin position="559"/>
        <end position="592"/>
    </location>
</feature>
<dbReference type="OMA" id="PNGIMDN"/>
<name>A0A1U8HXK6_GOSHI</name>
<dbReference type="STRING" id="3635.A0A1U8HXK6"/>
<feature type="region of interest" description="Disordered" evidence="1">
    <location>
        <begin position="102"/>
        <end position="146"/>
    </location>
</feature>
<gene>
    <name evidence="3" type="primary">LOC107888491</name>
</gene>
<evidence type="ECO:0000313" key="3">
    <source>
        <dbReference type="RefSeq" id="XP_016668109.1"/>
    </source>
</evidence>
<dbReference type="PaxDb" id="3635-A0A1U8HXK6"/>